<dbReference type="InterPro" id="IPR036942">
    <property type="entry name" value="Beta-barrel_TonB_sf"/>
</dbReference>
<keyword evidence="4 9" id="KW-0812">Transmembrane</keyword>
<dbReference type="RefSeq" id="WP_261972206.1">
    <property type="nucleotide sequence ID" value="NZ_CP103460.1"/>
</dbReference>
<dbReference type="PANTHER" id="PTHR30069:SF29">
    <property type="entry name" value="HEMOGLOBIN AND HEMOGLOBIN-HAPTOGLOBIN-BINDING PROTEIN 1-RELATED"/>
    <property type="match status" value="1"/>
</dbReference>
<dbReference type="InterPro" id="IPR037066">
    <property type="entry name" value="Plug_dom_sf"/>
</dbReference>
<evidence type="ECO:0000256" key="9">
    <source>
        <dbReference type="PROSITE-ProRule" id="PRU01360"/>
    </source>
</evidence>
<proteinExistence type="inferred from homology"/>
<protein>
    <submittedName>
        <fullName evidence="12">TonB-dependent receptor</fullName>
    </submittedName>
</protein>
<name>A0AAJ1QU52_9FLAO</name>
<evidence type="ECO:0000256" key="5">
    <source>
        <dbReference type="ARBA" id="ARBA00022729"/>
    </source>
</evidence>
<evidence type="ECO:0000256" key="1">
    <source>
        <dbReference type="ARBA" id="ARBA00004571"/>
    </source>
</evidence>
<dbReference type="InterPro" id="IPR012910">
    <property type="entry name" value="Plug_dom"/>
</dbReference>
<dbReference type="EMBL" id="JAUFQH010000003">
    <property type="protein sequence ID" value="MDN3618062.1"/>
    <property type="molecule type" value="Genomic_DNA"/>
</dbReference>
<dbReference type="Pfam" id="PF13715">
    <property type="entry name" value="CarbopepD_reg_2"/>
    <property type="match status" value="1"/>
</dbReference>
<dbReference type="Pfam" id="PF07715">
    <property type="entry name" value="Plug"/>
    <property type="match status" value="1"/>
</dbReference>
<dbReference type="PROSITE" id="PS52016">
    <property type="entry name" value="TONB_DEPENDENT_REC_3"/>
    <property type="match status" value="1"/>
</dbReference>
<evidence type="ECO:0000256" key="8">
    <source>
        <dbReference type="ARBA" id="ARBA00023237"/>
    </source>
</evidence>
<dbReference type="PANTHER" id="PTHR30069">
    <property type="entry name" value="TONB-DEPENDENT OUTER MEMBRANE RECEPTOR"/>
    <property type="match status" value="1"/>
</dbReference>
<evidence type="ECO:0000256" key="7">
    <source>
        <dbReference type="ARBA" id="ARBA00023136"/>
    </source>
</evidence>
<keyword evidence="6" id="KW-0798">TonB box</keyword>
<dbReference type="SUPFAM" id="SSF49464">
    <property type="entry name" value="Carboxypeptidase regulatory domain-like"/>
    <property type="match status" value="1"/>
</dbReference>
<dbReference type="Gene3D" id="2.40.170.20">
    <property type="entry name" value="TonB-dependent receptor, beta-barrel domain"/>
    <property type="match status" value="1"/>
</dbReference>
<evidence type="ECO:0000259" key="11">
    <source>
        <dbReference type="Pfam" id="PF07715"/>
    </source>
</evidence>
<evidence type="ECO:0000313" key="13">
    <source>
        <dbReference type="Proteomes" id="UP001228636"/>
    </source>
</evidence>
<dbReference type="InterPro" id="IPR010917">
    <property type="entry name" value="TonB_rcpt_CS"/>
</dbReference>
<dbReference type="PROSITE" id="PS01156">
    <property type="entry name" value="TONB_DEPENDENT_REC_2"/>
    <property type="match status" value="1"/>
</dbReference>
<dbReference type="Gene3D" id="2.170.130.10">
    <property type="entry name" value="TonB-dependent receptor, plug domain"/>
    <property type="match status" value="1"/>
</dbReference>
<comment type="similarity">
    <text evidence="9">Belongs to the TonB-dependent receptor family.</text>
</comment>
<keyword evidence="3 9" id="KW-1134">Transmembrane beta strand</keyword>
<keyword evidence="12" id="KW-0675">Receptor</keyword>
<dbReference type="GO" id="GO:0015344">
    <property type="term" value="F:siderophore uptake transmembrane transporter activity"/>
    <property type="evidence" value="ECO:0007669"/>
    <property type="project" value="TreeGrafter"/>
</dbReference>
<accession>A0AAJ1QU52</accession>
<dbReference type="SUPFAM" id="SSF56935">
    <property type="entry name" value="Porins"/>
    <property type="match status" value="1"/>
</dbReference>
<keyword evidence="7 9" id="KW-0472">Membrane</keyword>
<evidence type="ECO:0000313" key="12">
    <source>
        <dbReference type="EMBL" id="MDN3618062.1"/>
    </source>
</evidence>
<evidence type="ECO:0000256" key="10">
    <source>
        <dbReference type="SAM" id="SignalP"/>
    </source>
</evidence>
<feature type="chain" id="PRO_5042577458" evidence="10">
    <location>
        <begin position="22"/>
        <end position="846"/>
    </location>
</feature>
<dbReference type="Proteomes" id="UP001228636">
    <property type="component" value="Unassembled WGS sequence"/>
</dbReference>
<organism evidence="12 13">
    <name type="scientific">Polaribacter sejongensis</name>
    <dbReference type="NCBI Taxonomy" id="985043"/>
    <lineage>
        <taxon>Bacteria</taxon>
        <taxon>Pseudomonadati</taxon>
        <taxon>Bacteroidota</taxon>
        <taxon>Flavobacteriia</taxon>
        <taxon>Flavobacteriales</taxon>
        <taxon>Flavobacteriaceae</taxon>
    </lineage>
</organism>
<keyword evidence="5 10" id="KW-0732">Signal</keyword>
<sequence>MRNFKNLLFVALLLVTATVLGQTKITGTVVDDTNQPLPGASVVVKGTTNGTSTDFDGKFTLTADVNSGTVVISFIGFTNREVAFSTSKANLKMIKLTEDAGALDEIVVTATSFAIGRKTPVAVSTVKAADIEAKLGTQEFPEILKSTPGVYATRQGGGYGDGDINLRGFRSQNIAVMINGIPVNDMENGNVYWSNWAGLSDVTSAMQVQRGLGASKVAVPSIGGTINIISKSTDALKGGAITMSTGNNGYQKYGMTLSTGMMDNGFAVTASASKVSGEGYVNGLQFEGTNYFLNVSKQINDNHKLSFNAIGTIQEHGQRFYKRTIAEYKATEQGGQRFNPDWGYRDGKVENSSFNSYHKPQLSVNYDWTISDKTFLTTAVYASFGSGGGRRTQGTKFTNNDYRLGDIDQPIDFDLIVAENKASGAYGATDIFASSENSHEWYGILSTLKTDLTETLTFSGGVDVRDYVGSHWYEVTDLLGGEYYFNDDLDEKTGGQALKVGDKFSKDYDGHVGRYGLFAQLEYSKDDLSVFFSSSVSNSVYSKVDRMSFGAETRESESADFLGYSTKGGANYNIDDVQNVFANVGYFSRAPIADQVFNSDYDVDLYEGALNEKVFSFELGYGFKTQMFSANVNLYNTSWLDRFMTFSLPGASGEVITSNVTGLDALHQGLEIDFLFKPIEKLAVTGMASLGNWRWKDNASATTFDEATGDVISSGTVYAKDLKVSNAAQTTFALGLKYDLLDKTSVSLDYNYAGDNYATMNVTSRTDVDDSGIDTWKMPNFHLFDLGLRHGFEIAGLSSTLNANVNNLFNVEYISNADNGDTSDFDTAQVYYGAGRTFSLGLKVKF</sequence>
<comment type="caution">
    <text evidence="12">The sequence shown here is derived from an EMBL/GenBank/DDBJ whole genome shotgun (WGS) entry which is preliminary data.</text>
</comment>
<feature type="signal peptide" evidence="10">
    <location>
        <begin position="1"/>
        <end position="21"/>
    </location>
</feature>
<gene>
    <name evidence="12" type="ORF">QWY81_01190</name>
</gene>
<dbReference type="GO" id="GO:0009279">
    <property type="term" value="C:cell outer membrane"/>
    <property type="evidence" value="ECO:0007669"/>
    <property type="project" value="UniProtKB-SubCell"/>
</dbReference>
<feature type="domain" description="TonB-dependent receptor plug" evidence="11">
    <location>
        <begin position="117"/>
        <end position="224"/>
    </location>
</feature>
<dbReference type="GO" id="GO:0044718">
    <property type="term" value="P:siderophore transmembrane transport"/>
    <property type="evidence" value="ECO:0007669"/>
    <property type="project" value="TreeGrafter"/>
</dbReference>
<dbReference type="Gene3D" id="2.60.40.1120">
    <property type="entry name" value="Carboxypeptidase-like, regulatory domain"/>
    <property type="match status" value="1"/>
</dbReference>
<evidence type="ECO:0000256" key="4">
    <source>
        <dbReference type="ARBA" id="ARBA00022692"/>
    </source>
</evidence>
<evidence type="ECO:0000256" key="2">
    <source>
        <dbReference type="ARBA" id="ARBA00022448"/>
    </source>
</evidence>
<dbReference type="InterPro" id="IPR008969">
    <property type="entry name" value="CarboxyPept-like_regulatory"/>
</dbReference>
<evidence type="ECO:0000256" key="3">
    <source>
        <dbReference type="ARBA" id="ARBA00022452"/>
    </source>
</evidence>
<keyword evidence="8 9" id="KW-0998">Cell outer membrane</keyword>
<evidence type="ECO:0000256" key="6">
    <source>
        <dbReference type="ARBA" id="ARBA00023077"/>
    </source>
</evidence>
<dbReference type="InterPro" id="IPR039426">
    <property type="entry name" value="TonB-dep_rcpt-like"/>
</dbReference>
<keyword evidence="2 9" id="KW-0813">Transport</keyword>
<dbReference type="AlphaFoldDB" id="A0AAJ1QU52"/>
<reference evidence="12 13" key="1">
    <citation type="journal article" date="2014" name="Int. J. Syst. Evol. Microbiol.">
        <title>Complete genome sequence of Corynebacterium casei LMG S-19264T (=DSM 44701T), isolated from a smear-ripened cheese.</title>
        <authorList>
            <consortium name="US DOE Joint Genome Institute (JGI-PGF)"/>
            <person name="Walter F."/>
            <person name="Albersmeier A."/>
            <person name="Kalinowski J."/>
            <person name="Ruckert C."/>
        </authorList>
    </citation>
    <scope>NUCLEOTIDE SEQUENCE [LARGE SCALE GENOMIC DNA]</scope>
    <source>
        <strain evidence="12 13">CECT 8670</strain>
    </source>
</reference>
<comment type="subcellular location">
    <subcellularLocation>
        <location evidence="1 9">Cell outer membrane</location>
        <topology evidence="1 9">Multi-pass membrane protein</topology>
    </subcellularLocation>
</comment>